<feature type="domain" description="4Fe-4S ferredoxin-type" evidence="2">
    <location>
        <begin position="123"/>
        <end position="153"/>
    </location>
</feature>
<organism evidence="3 4">
    <name type="scientific">Fusarium solani</name>
    <name type="common">Filamentous fungus</name>
    <dbReference type="NCBI Taxonomy" id="169388"/>
    <lineage>
        <taxon>Eukaryota</taxon>
        <taxon>Fungi</taxon>
        <taxon>Dikarya</taxon>
        <taxon>Ascomycota</taxon>
        <taxon>Pezizomycotina</taxon>
        <taxon>Sordariomycetes</taxon>
        <taxon>Hypocreomycetidae</taxon>
        <taxon>Hypocreales</taxon>
        <taxon>Nectriaceae</taxon>
        <taxon>Fusarium</taxon>
        <taxon>Fusarium solani species complex</taxon>
    </lineage>
</organism>
<dbReference type="Proteomes" id="UP000736672">
    <property type="component" value="Unassembled WGS sequence"/>
</dbReference>
<evidence type="ECO:0000313" key="4">
    <source>
        <dbReference type="Proteomes" id="UP000736672"/>
    </source>
</evidence>
<name>A0A9P9K3V8_FUSSL</name>
<reference evidence="3" key="1">
    <citation type="journal article" date="2021" name="Nat. Commun.">
        <title>Genetic determinants of endophytism in the Arabidopsis root mycobiome.</title>
        <authorList>
            <person name="Mesny F."/>
            <person name="Miyauchi S."/>
            <person name="Thiergart T."/>
            <person name="Pickel B."/>
            <person name="Atanasova L."/>
            <person name="Karlsson M."/>
            <person name="Huettel B."/>
            <person name="Barry K.W."/>
            <person name="Haridas S."/>
            <person name="Chen C."/>
            <person name="Bauer D."/>
            <person name="Andreopoulos W."/>
            <person name="Pangilinan J."/>
            <person name="LaButti K."/>
            <person name="Riley R."/>
            <person name="Lipzen A."/>
            <person name="Clum A."/>
            <person name="Drula E."/>
            <person name="Henrissat B."/>
            <person name="Kohler A."/>
            <person name="Grigoriev I.V."/>
            <person name="Martin F.M."/>
            <person name="Hacquard S."/>
        </authorList>
    </citation>
    <scope>NUCLEOTIDE SEQUENCE</scope>
    <source>
        <strain evidence="3">FSSC 5 MPI-SDFR-AT-0091</strain>
    </source>
</reference>
<evidence type="ECO:0000313" key="3">
    <source>
        <dbReference type="EMBL" id="KAH7248292.1"/>
    </source>
</evidence>
<comment type="caution">
    <text evidence="3">The sequence shown here is derived from an EMBL/GenBank/DDBJ whole genome shotgun (WGS) entry which is preliminary data.</text>
</comment>
<evidence type="ECO:0000259" key="2">
    <source>
        <dbReference type="PROSITE" id="PS51379"/>
    </source>
</evidence>
<feature type="region of interest" description="Disordered" evidence="1">
    <location>
        <begin position="1"/>
        <end position="21"/>
    </location>
</feature>
<dbReference type="InterPro" id="IPR017896">
    <property type="entry name" value="4Fe4S_Fe-S-bd"/>
</dbReference>
<keyword evidence="4" id="KW-1185">Reference proteome</keyword>
<gene>
    <name evidence="3" type="ORF">B0J15DRAFT_468303</name>
</gene>
<proteinExistence type="predicted"/>
<evidence type="ECO:0000256" key="1">
    <source>
        <dbReference type="SAM" id="MobiDB-lite"/>
    </source>
</evidence>
<dbReference type="PROSITE" id="PS51379">
    <property type="entry name" value="4FE4S_FER_2"/>
    <property type="match status" value="1"/>
</dbReference>
<dbReference type="AlphaFoldDB" id="A0A9P9K3V8"/>
<accession>A0A9P9K3V8</accession>
<protein>
    <recommendedName>
        <fullName evidence="2">4Fe-4S ferredoxin-type domain-containing protein</fullName>
    </recommendedName>
</protein>
<dbReference type="EMBL" id="JAGTJS010000014">
    <property type="protein sequence ID" value="KAH7248292.1"/>
    <property type="molecule type" value="Genomic_DNA"/>
</dbReference>
<sequence>MDGLDDQSDDSSSAPDLPKLAPGDGVEHLCPLYEGPESDPTLVTIALTGIHNTDFEITCPVCFDPLGFLDSCRQDLNRAIQRQMDSDNRQRSVTITTLNAALKAICRGHAITEIEELKFQVLGLITTSNPDDCSDCERCFETCDSHYWGWRPSTCCHEQLFSAPPLDLRLIHGPNGAFRPGPRMSCVSCITFGRLKELLQQRGLSQHVTKLRVQIRGQPEEIITDGQTADHQLHVYLQAHLKQGLQAWRQRSCDRIRASFKRGNALPKGDGVLEVEITPVVNAAGDGLDCS</sequence>